<gene>
    <name evidence="2" type="ORF">M3M28_05715</name>
</gene>
<keyword evidence="1" id="KW-0472">Membrane</keyword>
<reference evidence="2" key="1">
    <citation type="submission" date="2022-05" db="EMBL/GenBank/DDBJ databases">
        <title>Complete genome sequence of toluene-degrading Gulosibacter sediminis strain ACHW.36C.</title>
        <authorList>
            <person name="Wai A.C."/>
            <person name="Lai G.K."/>
            <person name="Griffin S.D."/>
            <person name="Leung F.C."/>
        </authorList>
    </citation>
    <scope>NUCLEOTIDE SEQUENCE [LARGE SCALE GENOMIC DNA]</scope>
    <source>
        <strain evidence="2">ACHW.36C</strain>
    </source>
</reference>
<evidence type="ECO:0000256" key="1">
    <source>
        <dbReference type="SAM" id="Phobius"/>
    </source>
</evidence>
<feature type="transmembrane region" description="Helical" evidence="1">
    <location>
        <begin position="32"/>
        <end position="54"/>
    </location>
</feature>
<protein>
    <recommendedName>
        <fullName evidence="3">Integral membrane protein</fullName>
    </recommendedName>
</protein>
<sequence>MGKSRILVAVYVVLFLAATGRSTFQIIREFDVAPLAYTLSAIAAVVYLLAGIALALAGRSAVWRRLAWIALGFEFVGVITVGVLSGLDPELFPAATVWSGFGRGYLYIPLVLPLAGFSVLETRSRAERAEPAGFVAGVTA</sequence>
<organism evidence="2">
    <name type="scientific">Gulosibacter sediminis</name>
    <dbReference type="NCBI Taxonomy" id="1729695"/>
    <lineage>
        <taxon>Bacteria</taxon>
        <taxon>Bacillati</taxon>
        <taxon>Actinomycetota</taxon>
        <taxon>Actinomycetes</taxon>
        <taxon>Micrococcales</taxon>
        <taxon>Microbacteriaceae</taxon>
        <taxon>Gulosibacter</taxon>
    </lineage>
</organism>
<proteinExistence type="predicted"/>
<evidence type="ECO:0000313" key="2">
    <source>
        <dbReference type="EMBL" id="UQN15945.1"/>
    </source>
</evidence>
<evidence type="ECO:0008006" key="3">
    <source>
        <dbReference type="Google" id="ProtNLM"/>
    </source>
</evidence>
<dbReference type="EMBL" id="CP097160">
    <property type="protein sequence ID" value="UQN15945.1"/>
    <property type="molecule type" value="Genomic_DNA"/>
</dbReference>
<feature type="transmembrane region" description="Helical" evidence="1">
    <location>
        <begin position="104"/>
        <end position="120"/>
    </location>
</feature>
<name>A0ABY4MZU2_9MICO</name>
<keyword evidence="1" id="KW-0812">Transmembrane</keyword>
<feature type="transmembrane region" description="Helical" evidence="1">
    <location>
        <begin position="66"/>
        <end position="84"/>
    </location>
</feature>
<accession>A0ABY4MZU2</accession>
<keyword evidence="1" id="KW-1133">Transmembrane helix</keyword>